<keyword evidence="9 14" id="KW-0520">NAD</keyword>
<accession>A0A6N4UVM0</accession>
<dbReference type="InterPro" id="IPR012999">
    <property type="entry name" value="Pyr_OxRdtase_I_AS"/>
</dbReference>
<evidence type="ECO:0000256" key="11">
    <source>
        <dbReference type="ARBA" id="ARBA00023284"/>
    </source>
</evidence>
<dbReference type="PANTHER" id="PTHR22912">
    <property type="entry name" value="DISULFIDE OXIDOREDUCTASE"/>
    <property type="match status" value="1"/>
</dbReference>
<dbReference type="EMBL" id="AP022565">
    <property type="protein sequence ID" value="BBX27694.1"/>
    <property type="molecule type" value="Genomic_DNA"/>
</dbReference>
<feature type="disulfide bond" description="Redox-active" evidence="15">
    <location>
        <begin position="44"/>
        <end position="49"/>
    </location>
</feature>
<comment type="similarity">
    <text evidence="2 16">Belongs to the class-I pyridine nucleotide-disulfide oxidoreductase family.</text>
</comment>
<dbReference type="InterPro" id="IPR004099">
    <property type="entry name" value="Pyr_nucl-diS_OxRdtase_dimer"/>
</dbReference>
<keyword evidence="20" id="KW-1185">Reference proteome</keyword>
<keyword evidence="7 14" id="KW-0274">FAD</keyword>
<dbReference type="SUPFAM" id="SSF55424">
    <property type="entry name" value="FAD/NAD-linked reductases, dimerisation (C-terminal) domain"/>
    <property type="match status" value="1"/>
</dbReference>
<feature type="active site" description="Proton acceptor" evidence="13">
    <location>
        <position position="436"/>
    </location>
</feature>
<comment type="catalytic activity">
    <reaction evidence="12 16">
        <text>N(6)-[(R)-dihydrolipoyl]-L-lysyl-[protein] + NAD(+) = N(6)-[(R)-lipoyl]-L-lysyl-[protein] + NADH + H(+)</text>
        <dbReference type="Rhea" id="RHEA:15045"/>
        <dbReference type="Rhea" id="RHEA-COMP:10474"/>
        <dbReference type="Rhea" id="RHEA-COMP:10475"/>
        <dbReference type="ChEBI" id="CHEBI:15378"/>
        <dbReference type="ChEBI" id="CHEBI:57540"/>
        <dbReference type="ChEBI" id="CHEBI:57945"/>
        <dbReference type="ChEBI" id="CHEBI:83099"/>
        <dbReference type="ChEBI" id="CHEBI:83100"/>
        <dbReference type="EC" id="1.8.1.4"/>
    </reaction>
</comment>
<dbReference type="PANTHER" id="PTHR22912:SF217">
    <property type="entry name" value="DIHYDROLIPOYL DEHYDROGENASE"/>
    <property type="match status" value="1"/>
</dbReference>
<keyword evidence="8 16" id="KW-0560">Oxidoreductase</keyword>
<keyword evidence="10" id="KW-1015">Disulfide bond</keyword>
<dbReference type="InterPro" id="IPR050151">
    <property type="entry name" value="Class-I_Pyr_Nuc-Dis_Oxidored"/>
</dbReference>
<dbReference type="PROSITE" id="PS00076">
    <property type="entry name" value="PYRIDINE_REDOX_1"/>
    <property type="match status" value="1"/>
</dbReference>
<dbReference type="Pfam" id="PF07992">
    <property type="entry name" value="Pyr_redox_2"/>
    <property type="match status" value="1"/>
</dbReference>
<protein>
    <recommendedName>
        <fullName evidence="4 16">Dihydrolipoyl dehydrogenase</fullName>
        <ecNumber evidence="3 16">1.8.1.4</ecNumber>
    </recommendedName>
</protein>
<keyword evidence="11 16" id="KW-0676">Redox-active center</keyword>
<feature type="binding site" evidence="14">
    <location>
        <begin position="140"/>
        <end position="142"/>
    </location>
    <ligand>
        <name>FAD</name>
        <dbReference type="ChEBI" id="CHEBI:57692"/>
    </ligand>
</feature>
<evidence type="ECO:0000313" key="19">
    <source>
        <dbReference type="EMBL" id="BBX27694.1"/>
    </source>
</evidence>
<evidence type="ECO:0000256" key="9">
    <source>
        <dbReference type="ARBA" id="ARBA00023027"/>
    </source>
</evidence>
<dbReference type="KEGG" id="malv:MALV_28190"/>
<dbReference type="InterPro" id="IPR036188">
    <property type="entry name" value="FAD/NAD-bd_sf"/>
</dbReference>
<proteinExistence type="inferred from homology"/>
<evidence type="ECO:0000256" key="8">
    <source>
        <dbReference type="ARBA" id="ARBA00023002"/>
    </source>
</evidence>
<dbReference type="PRINTS" id="PR00411">
    <property type="entry name" value="PNDRDTASEI"/>
</dbReference>
<reference evidence="19 20" key="1">
    <citation type="journal article" date="2019" name="Emerg. Microbes Infect.">
        <title>Comprehensive subspecies identification of 175 nontuberculous mycobacteria species based on 7547 genomic profiles.</title>
        <authorList>
            <person name="Matsumoto Y."/>
            <person name="Kinjo T."/>
            <person name="Motooka D."/>
            <person name="Nabeya D."/>
            <person name="Jung N."/>
            <person name="Uechi K."/>
            <person name="Horii T."/>
            <person name="Iida T."/>
            <person name="Fujita J."/>
            <person name="Nakamura S."/>
        </authorList>
    </citation>
    <scope>NUCLEOTIDE SEQUENCE [LARGE SCALE GENOMIC DNA]</scope>
    <source>
        <strain evidence="19 20">JCM 12272</strain>
    </source>
</reference>
<evidence type="ECO:0000256" key="3">
    <source>
        <dbReference type="ARBA" id="ARBA00012608"/>
    </source>
</evidence>
<evidence type="ECO:0000256" key="13">
    <source>
        <dbReference type="PIRSR" id="PIRSR000350-2"/>
    </source>
</evidence>
<gene>
    <name evidence="19" type="ORF">MALV_28190</name>
</gene>
<evidence type="ECO:0000256" key="2">
    <source>
        <dbReference type="ARBA" id="ARBA00007532"/>
    </source>
</evidence>
<dbReference type="GO" id="GO:0006103">
    <property type="term" value="P:2-oxoglutarate metabolic process"/>
    <property type="evidence" value="ECO:0007669"/>
    <property type="project" value="TreeGrafter"/>
</dbReference>
<feature type="domain" description="FAD/NAD(P)-binding" evidence="18">
    <location>
        <begin position="8"/>
        <end position="316"/>
    </location>
</feature>
<evidence type="ECO:0000313" key="20">
    <source>
        <dbReference type="Proteomes" id="UP000466906"/>
    </source>
</evidence>
<evidence type="ECO:0000256" key="4">
    <source>
        <dbReference type="ARBA" id="ARBA00016961"/>
    </source>
</evidence>
<dbReference type="PRINTS" id="PR00368">
    <property type="entry name" value="FADPNR"/>
</dbReference>
<dbReference type="GO" id="GO:0050660">
    <property type="term" value="F:flavin adenine dinucleotide binding"/>
    <property type="evidence" value="ECO:0007669"/>
    <property type="project" value="InterPro"/>
</dbReference>
<evidence type="ECO:0000256" key="16">
    <source>
        <dbReference type="RuleBase" id="RU003692"/>
    </source>
</evidence>
<keyword evidence="6 16" id="KW-0285">Flavoprotein</keyword>
<evidence type="ECO:0000256" key="1">
    <source>
        <dbReference type="ARBA" id="ARBA00004496"/>
    </source>
</evidence>
<dbReference type="EC" id="1.8.1.4" evidence="3 16"/>
<dbReference type="Gene3D" id="3.30.390.30">
    <property type="match status" value="1"/>
</dbReference>
<feature type="binding site" evidence="14">
    <location>
        <position position="116"/>
    </location>
    <ligand>
        <name>FAD</name>
        <dbReference type="ChEBI" id="CHEBI:57692"/>
    </ligand>
</feature>
<dbReference type="AlphaFoldDB" id="A0A6N4UVM0"/>
<dbReference type="RefSeq" id="WP_163664860.1">
    <property type="nucleotide sequence ID" value="NZ_AP022565.1"/>
</dbReference>
<evidence type="ECO:0000259" key="17">
    <source>
        <dbReference type="Pfam" id="PF02852"/>
    </source>
</evidence>
<dbReference type="SUPFAM" id="SSF51905">
    <property type="entry name" value="FAD/NAD(P)-binding domain"/>
    <property type="match status" value="1"/>
</dbReference>
<organism evidence="19 20">
    <name type="scientific">Mycolicibacterium alvei</name>
    <dbReference type="NCBI Taxonomy" id="67081"/>
    <lineage>
        <taxon>Bacteria</taxon>
        <taxon>Bacillati</taxon>
        <taxon>Actinomycetota</taxon>
        <taxon>Actinomycetes</taxon>
        <taxon>Mycobacteriales</taxon>
        <taxon>Mycobacteriaceae</taxon>
        <taxon>Mycolicibacterium</taxon>
    </lineage>
</organism>
<comment type="miscellaneous">
    <text evidence="16">The active site is a redox-active disulfide bond.</text>
</comment>
<evidence type="ECO:0000256" key="10">
    <source>
        <dbReference type="ARBA" id="ARBA00023157"/>
    </source>
</evidence>
<evidence type="ECO:0000259" key="18">
    <source>
        <dbReference type="Pfam" id="PF07992"/>
    </source>
</evidence>
<dbReference type="NCBIfam" id="TIGR01350">
    <property type="entry name" value="lipoamide_DH"/>
    <property type="match status" value="1"/>
</dbReference>
<feature type="binding site" evidence="14">
    <location>
        <position position="301"/>
    </location>
    <ligand>
        <name>FAD</name>
        <dbReference type="ChEBI" id="CHEBI:57692"/>
    </ligand>
</feature>
<dbReference type="GO" id="GO:0005737">
    <property type="term" value="C:cytoplasm"/>
    <property type="evidence" value="ECO:0007669"/>
    <property type="project" value="UniProtKB-SubCell"/>
</dbReference>
<dbReference type="GO" id="GO:0004148">
    <property type="term" value="F:dihydrolipoyl dehydrogenase (NADH) activity"/>
    <property type="evidence" value="ECO:0007669"/>
    <property type="project" value="UniProtKB-EC"/>
</dbReference>
<dbReference type="InterPro" id="IPR001100">
    <property type="entry name" value="Pyr_nuc-diS_OxRdtase"/>
</dbReference>
<comment type="subcellular location">
    <subcellularLocation>
        <location evidence="1">Cytoplasm</location>
    </subcellularLocation>
</comment>
<dbReference type="Gene3D" id="3.50.50.60">
    <property type="entry name" value="FAD/NAD(P)-binding domain"/>
    <property type="match status" value="2"/>
</dbReference>
<dbReference type="Pfam" id="PF02852">
    <property type="entry name" value="Pyr_redox_dim"/>
    <property type="match status" value="1"/>
</dbReference>
<dbReference type="InterPro" id="IPR023753">
    <property type="entry name" value="FAD/NAD-binding_dom"/>
</dbReference>
<feature type="binding site" evidence="14">
    <location>
        <position position="263"/>
    </location>
    <ligand>
        <name>NAD(+)</name>
        <dbReference type="ChEBI" id="CHEBI:57540"/>
    </ligand>
</feature>
<dbReference type="InterPro" id="IPR006258">
    <property type="entry name" value="Lipoamide_DH"/>
</dbReference>
<comment type="cofactor">
    <cofactor evidence="14 16">
        <name>FAD</name>
        <dbReference type="ChEBI" id="CHEBI:57692"/>
    </cofactor>
    <text evidence="14 16">Binds 1 FAD per subunit.</text>
</comment>
<feature type="binding site" evidence="14">
    <location>
        <begin position="176"/>
        <end position="183"/>
    </location>
    <ligand>
        <name>NAD(+)</name>
        <dbReference type="ChEBI" id="CHEBI:57540"/>
    </ligand>
</feature>
<feature type="binding site" evidence="14">
    <location>
        <position position="199"/>
    </location>
    <ligand>
        <name>NAD(+)</name>
        <dbReference type="ChEBI" id="CHEBI:57540"/>
    </ligand>
</feature>
<evidence type="ECO:0000256" key="5">
    <source>
        <dbReference type="ARBA" id="ARBA00022490"/>
    </source>
</evidence>
<evidence type="ECO:0000256" key="12">
    <source>
        <dbReference type="ARBA" id="ARBA00049187"/>
    </source>
</evidence>
<feature type="binding site" evidence="14">
    <location>
        <position position="53"/>
    </location>
    <ligand>
        <name>FAD</name>
        <dbReference type="ChEBI" id="CHEBI:57692"/>
    </ligand>
</feature>
<evidence type="ECO:0000256" key="14">
    <source>
        <dbReference type="PIRSR" id="PIRSR000350-3"/>
    </source>
</evidence>
<name>A0A6N4UVM0_9MYCO</name>
<sequence length="459" mass="47721">MTAPQHSDVLILGGGSAGYSCALRAGQLGLAVTLIEADKLGGTCLHRGCIPTKALLHSAEIAESTRTAADFGIRARFDGVDMAAVHAYKESVVTRLHNGLEGLVASRKVTVVHGTGRYVGQRSVDVDGTVYTGDAVVLATGSAPRQISGISIGDRIITSDQALELPYVPETAIVLGGGVIGVEFASLWTSLGSSVTIVESLPRLLASEDTWTSESLERAIRRRGAAVKTGVTVTEATQSEHDVTVTLDSGEALTADVLLVAVGRAPQSAALADAGIAVDRGFVRVDGRLATNHAGVYAVGDLVAGPQLAHRGFAHGIFVAEVIAERNPAPVADHVIPRVTYSHPEVASVGLTEEAARRQYGDITTTVYDLAGNGKSQILRTAGGIKVIRRGAADADGPVVGVHCIGERASELIGEAQLIVGWEALPTEVRPFLHAHPTQNEALGEAMLTLSGAPLHQHS</sequence>
<evidence type="ECO:0000256" key="15">
    <source>
        <dbReference type="PIRSR" id="PIRSR000350-4"/>
    </source>
</evidence>
<keyword evidence="14" id="KW-0547">Nucleotide-binding</keyword>
<dbReference type="PIRSF" id="PIRSF000350">
    <property type="entry name" value="Mercury_reductase_MerA"/>
    <property type="match status" value="1"/>
</dbReference>
<dbReference type="InterPro" id="IPR016156">
    <property type="entry name" value="FAD/NAD-linked_Rdtase_dimer_sf"/>
</dbReference>
<feature type="domain" description="Pyridine nucleotide-disulphide oxidoreductase dimerisation" evidence="17">
    <location>
        <begin position="336"/>
        <end position="446"/>
    </location>
</feature>
<keyword evidence="5" id="KW-0963">Cytoplasm</keyword>
<evidence type="ECO:0000256" key="6">
    <source>
        <dbReference type="ARBA" id="ARBA00022630"/>
    </source>
</evidence>
<dbReference type="Proteomes" id="UP000466906">
    <property type="component" value="Chromosome"/>
</dbReference>
<evidence type="ECO:0000256" key="7">
    <source>
        <dbReference type="ARBA" id="ARBA00022827"/>
    </source>
</evidence>